<dbReference type="Gene3D" id="3.30.710.10">
    <property type="entry name" value="Potassium Channel Kv1.1, Chain A"/>
    <property type="match status" value="1"/>
</dbReference>
<evidence type="ECO:0000313" key="1">
    <source>
        <dbReference type="EMBL" id="CAK9071846.1"/>
    </source>
</evidence>
<dbReference type="SUPFAM" id="SSF54695">
    <property type="entry name" value="POZ domain"/>
    <property type="match status" value="1"/>
</dbReference>
<comment type="caution">
    <text evidence="1">The sequence shown here is derived from an EMBL/GenBank/DDBJ whole genome shotgun (WGS) entry which is preliminary data.</text>
</comment>
<dbReference type="Proteomes" id="UP001642464">
    <property type="component" value="Unassembled WGS sequence"/>
</dbReference>
<proteinExistence type="predicted"/>
<dbReference type="PROSITE" id="PS50097">
    <property type="entry name" value="BTB"/>
    <property type="match status" value="1"/>
</dbReference>
<evidence type="ECO:0000313" key="2">
    <source>
        <dbReference type="Proteomes" id="UP001642464"/>
    </source>
</evidence>
<gene>
    <name evidence="1" type="ORF">SCF082_LOCUS35457</name>
</gene>
<sequence>MFSFREALAEDEFPAVCPAGENDIDPSDDWDLDFSFQDENIRPEIRLYAGARPDVTLFCNGGTLLAHRRILAEVNYFASLFQGSFAEHGTDRLTVEEDLEVFLEVIRWIYCRSATNDKEKALDLLRLAEFYGIDGLIDHAARVLAAPSFGFCEGEELSQRCPEFGHSSEEERPEEYTLAATAKEYEQEDARPDKSRKLKDV</sequence>
<dbReference type="InterPro" id="IPR000210">
    <property type="entry name" value="BTB/POZ_dom"/>
</dbReference>
<dbReference type="CDD" id="cd18186">
    <property type="entry name" value="BTB_POZ_ZBTB_KLHL-like"/>
    <property type="match status" value="1"/>
</dbReference>
<accession>A0ABP0P727</accession>
<protein>
    <submittedName>
        <fullName evidence="1">BTB/POZ domain-containing protein FBL11</fullName>
    </submittedName>
</protein>
<dbReference type="InterPro" id="IPR011333">
    <property type="entry name" value="SKP1/BTB/POZ_sf"/>
</dbReference>
<dbReference type="SMART" id="SM00225">
    <property type="entry name" value="BTB"/>
    <property type="match status" value="1"/>
</dbReference>
<dbReference type="Pfam" id="PF00651">
    <property type="entry name" value="BTB"/>
    <property type="match status" value="1"/>
</dbReference>
<name>A0ABP0P727_9DINO</name>
<reference evidence="1 2" key="1">
    <citation type="submission" date="2024-02" db="EMBL/GenBank/DDBJ databases">
        <authorList>
            <person name="Chen Y."/>
            <person name="Shah S."/>
            <person name="Dougan E. K."/>
            <person name="Thang M."/>
            <person name="Chan C."/>
        </authorList>
    </citation>
    <scope>NUCLEOTIDE SEQUENCE [LARGE SCALE GENOMIC DNA]</scope>
</reference>
<dbReference type="PANTHER" id="PTHR24413">
    <property type="entry name" value="SPECKLE-TYPE POZ PROTEIN"/>
    <property type="match status" value="1"/>
</dbReference>
<dbReference type="EMBL" id="CAXAMM010033769">
    <property type="protein sequence ID" value="CAK9071846.1"/>
    <property type="molecule type" value="Genomic_DNA"/>
</dbReference>
<organism evidence="1 2">
    <name type="scientific">Durusdinium trenchii</name>
    <dbReference type="NCBI Taxonomy" id="1381693"/>
    <lineage>
        <taxon>Eukaryota</taxon>
        <taxon>Sar</taxon>
        <taxon>Alveolata</taxon>
        <taxon>Dinophyceae</taxon>
        <taxon>Suessiales</taxon>
        <taxon>Symbiodiniaceae</taxon>
        <taxon>Durusdinium</taxon>
    </lineage>
</organism>
<keyword evidence="2" id="KW-1185">Reference proteome</keyword>